<dbReference type="InterPro" id="IPR012373">
    <property type="entry name" value="Ferrdict_sens_TM"/>
</dbReference>
<dbReference type="Pfam" id="PF16344">
    <property type="entry name" value="FecR_C"/>
    <property type="match status" value="1"/>
</dbReference>
<keyword evidence="1" id="KW-0812">Transmembrane</keyword>
<dbReference type="PANTHER" id="PTHR30273">
    <property type="entry name" value="PERIPLASMIC SIGNAL SENSOR AND SIGMA FACTOR ACTIVATOR FECR-RELATED"/>
    <property type="match status" value="1"/>
</dbReference>
<keyword evidence="1" id="KW-1133">Transmembrane helix</keyword>
<evidence type="ECO:0000259" key="2">
    <source>
        <dbReference type="Pfam" id="PF04773"/>
    </source>
</evidence>
<keyword evidence="5" id="KW-1185">Reference proteome</keyword>
<sequence>MIEQEIEILITKFFANNITNAELRRLKLWLENDKNKVLFQEYVDINYVLEQSKRVNLIEKEIVWRTINAKIKQKKSYLGYLKYAAVASIILLLSIPLLVKKTDNIITPLDNKIIDNNIKIGTAKATLTLEDGSNIVLEKGQNFTTDKLTSNGEEVIYNNVSVEKSSPEIKYNYLTIPRGGTHSIVLNDGTKVWLNSDSKLKYPVAFIKGQSRTVELIYGEAYFDVSPSTNHEGANFVVKSLLQEIEVLGTEFNIKAYQDDETITSTLIEGKVNVSNGVDDNAILQPGQQSIIRLSSNEKAINIVEADINSVTAWMRGVFSFKYNSLKDISKVLSRWYDVDIVFENSDVENVKFKGQLSKNQNIEEILILIKNQNHINDYEIKDNQIIIK</sequence>
<feature type="transmembrane region" description="Helical" evidence="1">
    <location>
        <begin position="80"/>
        <end position="99"/>
    </location>
</feature>
<dbReference type="Proteomes" id="UP001500954">
    <property type="component" value="Unassembled WGS sequence"/>
</dbReference>
<evidence type="ECO:0000313" key="5">
    <source>
        <dbReference type="Proteomes" id="UP001500954"/>
    </source>
</evidence>
<dbReference type="Pfam" id="PF04773">
    <property type="entry name" value="FecR"/>
    <property type="match status" value="1"/>
</dbReference>
<name>A0ABP6XXT6_9FLAO</name>
<dbReference type="InterPro" id="IPR032508">
    <property type="entry name" value="FecR_C"/>
</dbReference>
<feature type="domain" description="Protein FecR C-terminal" evidence="3">
    <location>
        <begin position="319"/>
        <end position="388"/>
    </location>
</feature>
<evidence type="ECO:0000256" key="1">
    <source>
        <dbReference type="SAM" id="Phobius"/>
    </source>
</evidence>
<dbReference type="PANTHER" id="PTHR30273:SF2">
    <property type="entry name" value="PROTEIN FECR"/>
    <property type="match status" value="1"/>
</dbReference>
<dbReference type="Gene3D" id="3.55.50.30">
    <property type="match status" value="1"/>
</dbReference>
<comment type="caution">
    <text evidence="4">The sequence shown here is derived from an EMBL/GenBank/DDBJ whole genome shotgun (WGS) entry which is preliminary data.</text>
</comment>
<evidence type="ECO:0008006" key="6">
    <source>
        <dbReference type="Google" id="ProtNLM"/>
    </source>
</evidence>
<accession>A0ABP6XXT6</accession>
<evidence type="ECO:0000313" key="4">
    <source>
        <dbReference type="EMBL" id="GAA3573688.1"/>
    </source>
</evidence>
<dbReference type="InterPro" id="IPR006860">
    <property type="entry name" value="FecR"/>
</dbReference>
<protein>
    <recommendedName>
        <fullName evidence="6">FecR family protein</fullName>
    </recommendedName>
</protein>
<proteinExistence type="predicted"/>
<feature type="domain" description="FecR protein" evidence="2">
    <location>
        <begin position="177"/>
        <end position="273"/>
    </location>
</feature>
<dbReference type="Gene3D" id="2.60.120.1440">
    <property type="match status" value="1"/>
</dbReference>
<evidence type="ECO:0000259" key="3">
    <source>
        <dbReference type="Pfam" id="PF16344"/>
    </source>
</evidence>
<dbReference type="RefSeq" id="WP_345006354.1">
    <property type="nucleotide sequence ID" value="NZ_BAABCY010000065.1"/>
</dbReference>
<organism evidence="4 5">
    <name type="scientific">Snuella lapsa</name>
    <dbReference type="NCBI Taxonomy" id="870481"/>
    <lineage>
        <taxon>Bacteria</taxon>
        <taxon>Pseudomonadati</taxon>
        <taxon>Bacteroidota</taxon>
        <taxon>Flavobacteriia</taxon>
        <taxon>Flavobacteriales</taxon>
        <taxon>Flavobacteriaceae</taxon>
        <taxon>Snuella</taxon>
    </lineage>
</organism>
<keyword evidence="1" id="KW-0472">Membrane</keyword>
<reference evidence="5" key="1">
    <citation type="journal article" date="2019" name="Int. J. Syst. Evol. Microbiol.">
        <title>The Global Catalogue of Microorganisms (GCM) 10K type strain sequencing project: providing services to taxonomists for standard genome sequencing and annotation.</title>
        <authorList>
            <consortium name="The Broad Institute Genomics Platform"/>
            <consortium name="The Broad Institute Genome Sequencing Center for Infectious Disease"/>
            <person name="Wu L."/>
            <person name="Ma J."/>
        </authorList>
    </citation>
    <scope>NUCLEOTIDE SEQUENCE [LARGE SCALE GENOMIC DNA]</scope>
    <source>
        <strain evidence="5">JCM 17111</strain>
    </source>
</reference>
<dbReference type="EMBL" id="BAABCY010000065">
    <property type="protein sequence ID" value="GAA3573688.1"/>
    <property type="molecule type" value="Genomic_DNA"/>
</dbReference>
<gene>
    <name evidence="4" type="ORF">GCM10022395_23650</name>
</gene>